<feature type="repeat" description="ANK" evidence="3">
    <location>
        <begin position="1260"/>
        <end position="1292"/>
    </location>
</feature>
<dbReference type="SUPFAM" id="SSF52540">
    <property type="entry name" value="P-loop containing nucleoside triphosphate hydrolases"/>
    <property type="match status" value="1"/>
</dbReference>
<feature type="domain" description="Nephrocystin 3-like N-terminal" evidence="4">
    <location>
        <begin position="378"/>
        <end position="537"/>
    </location>
</feature>
<dbReference type="PANTHER" id="PTHR24126">
    <property type="entry name" value="ANKYRIN REPEAT, PH AND SEC7 DOMAIN CONTAINING PROTEIN SECG-RELATED"/>
    <property type="match status" value="1"/>
</dbReference>
<feature type="repeat" description="ANK" evidence="3">
    <location>
        <begin position="888"/>
        <end position="917"/>
    </location>
</feature>
<feature type="repeat" description="ANK" evidence="3">
    <location>
        <begin position="954"/>
        <end position="986"/>
    </location>
</feature>
<dbReference type="InterPro" id="IPR027417">
    <property type="entry name" value="P-loop_NTPase"/>
</dbReference>
<evidence type="ECO:0000256" key="1">
    <source>
        <dbReference type="ARBA" id="ARBA00022737"/>
    </source>
</evidence>
<evidence type="ECO:0000313" key="5">
    <source>
        <dbReference type="EMBL" id="KAG9985012.1"/>
    </source>
</evidence>
<dbReference type="PANTHER" id="PTHR24126:SF14">
    <property type="entry name" value="ANK_REP_REGION DOMAIN-CONTAINING PROTEIN"/>
    <property type="match status" value="1"/>
</dbReference>
<dbReference type="InterPro" id="IPR036770">
    <property type="entry name" value="Ankyrin_rpt-contain_sf"/>
</dbReference>
<dbReference type="Gene3D" id="3.40.50.1580">
    <property type="entry name" value="Nucleoside phosphorylase domain"/>
    <property type="match status" value="1"/>
</dbReference>
<protein>
    <submittedName>
        <fullName evidence="5">Pfs, NACHT and ankyrin domain protein</fullName>
    </submittedName>
</protein>
<dbReference type="Proteomes" id="UP000729357">
    <property type="component" value="Unassembled WGS sequence"/>
</dbReference>
<evidence type="ECO:0000313" key="6">
    <source>
        <dbReference type="Proteomes" id="UP000729357"/>
    </source>
</evidence>
<dbReference type="Gene3D" id="1.25.40.20">
    <property type="entry name" value="Ankyrin repeat-containing domain"/>
    <property type="match status" value="4"/>
</dbReference>
<feature type="repeat" description="ANK" evidence="3">
    <location>
        <begin position="1008"/>
        <end position="1040"/>
    </location>
</feature>
<reference evidence="5" key="2">
    <citation type="submission" date="2021-08" db="EMBL/GenBank/DDBJ databases">
        <authorList>
            <person name="Gostincar C."/>
            <person name="Sun X."/>
            <person name="Song Z."/>
            <person name="Gunde-Cimerman N."/>
        </authorList>
    </citation>
    <scope>NUCLEOTIDE SEQUENCE</scope>
    <source>
        <strain evidence="5">EXF-9298</strain>
    </source>
</reference>
<dbReference type="PROSITE" id="PS50297">
    <property type="entry name" value="ANK_REP_REGION"/>
    <property type="match status" value="12"/>
</dbReference>
<accession>A0A9P8FZC6</accession>
<keyword evidence="6" id="KW-1185">Reference proteome</keyword>
<dbReference type="SUPFAM" id="SSF53167">
    <property type="entry name" value="Purine and uridine phosphorylases"/>
    <property type="match status" value="1"/>
</dbReference>
<reference evidence="5" key="1">
    <citation type="journal article" date="2021" name="J Fungi (Basel)">
        <title>Virulence traits and population genomics of the black yeast Aureobasidium melanogenum.</title>
        <authorList>
            <person name="Cernosa A."/>
            <person name="Sun X."/>
            <person name="Gostincar C."/>
            <person name="Fang C."/>
            <person name="Gunde-Cimerman N."/>
            <person name="Song Z."/>
        </authorList>
    </citation>
    <scope>NUCLEOTIDE SEQUENCE</scope>
    <source>
        <strain evidence="5">EXF-9298</strain>
    </source>
</reference>
<feature type="repeat" description="ANK" evidence="3">
    <location>
        <begin position="1444"/>
        <end position="1476"/>
    </location>
</feature>
<feature type="repeat" description="ANK" evidence="3">
    <location>
        <begin position="1226"/>
        <end position="1258"/>
    </location>
</feature>
<gene>
    <name evidence="5" type="ORF">KCU98_g5013</name>
</gene>
<sequence length="1679" mass="184488">MEKKKLDHDDYTVAWICPLEVEQVAALEMLDEEHQRLPQPEIDHNAYNLGSVFNHNVVIAGLPTTGNCSAATVVAQMRNTYPRLRFGLLVGIGGGVPTHTDAGPIRLGHIVVSQPVGQHSGAVQYDHGKAEVNEFVRTGFLASPPMVLLNAARELQVSRRRASIDPLTSHLERIDTTKRGLRNFKRPKADQDHLYEPEYIHLEKGKSCKKCGCDASKRIDRDVDDSDDDSTSETDDNLLVIHRGTIASGEVVMRDGLHRDALARDHKILCFEMEAAGALIDFPCLVIRGISDYSDSHKNDKWHGYAAAVAAAYARELFQHMPVEEVKQCKIAETDVEELVQSTKQSADYILDSRIKDWLRPPDASMNFVNASRLRHSDTGRWFLESDRYKWLKNTPGARLWLCGIPGCGKTVLSSTIIEDLKLNTRTTGTAVVYFFFSFTDESKQKLDYMLRSLIFQLVGWNQSTKAHLLKLFGDSHNGHEQPQTKQLEEIFNRMVGELRDVIVVLDALDESKERHDLLRWITSSSNQTCRFVLTSRSERDIEKRFASWLSPNCTITLDSDLVGDDINAYIHYRLKEEEHLSRWRSMHGEIVNTLVGKAAGMFRWVYCQLRELSECLDKPAVRRMLQTLPKDLNETYDRILQNIPVSRVPNAIKLLQFLTFSKRPLRLAELVDAVATEPDMEPPFDLENRISPPEAIIGYCSTLVRITNARSYHFAGNHESEDWLYRSQNRYRDQGEETVQLAHFSVREYLLLGSKDPPYYDCFETRVAHAAITRTFLAYLWTASDAQRASESVLEVSLIKLAANYWTEHARIAGDEEEATFAWTRKIFTSSSFWRYQDQLRDYPKKLDAYPTGPALNQASHLALNRSVEYLLSMDADPNAQGGFYGNALQAASAFGNVQTAQVLLNHGADVNAKGGCFGSALHAAAWYGHDNIIHLLLKHGANIGALEWEGGSAATALQVAAYQGHLEIVEMLLFHGADVDAHSIRDTHRLTDERLHAAAEFVDLTAHYTPLEAASYGGQTEVVKILLSKDAEIDARGPYSFSSSNHPQYICSEAGYRYGTPLQAASTMGHLDIVRILVETGADIHIESGFDGYPLHAALSGGHTEVSLFLIESGADIQARGGFQVTTLNAAVRGATVHDGGLAMVHLLIEHGVSIDQPNCPGERALSFASLQNSVQIVELLLNNGADVNAPGGDYGTALCAASQTDNSGLVRLLLDNGAEVETQGVDALHYACWESSEEIVQILLDKGVDPNARQEDDTITPLRVACERGELAVAKVLLANGADPNIQCGRFGTALAAASYPGSMEMVQMLLHNGADPNVQCGDLILDIDANPNAQNQGHDTLLYMASYDGNLELATMLLAYGADPNIQGGDLGTALAAASYTSSINLVQTLLDNGADVNVQGGWYGNALQSSCCSQSHVKDSDMIQLLLQNGASINAQGGHYGTALCAASSKGDLEIVKLLLREGADVNARGGKYDWALCAAAYRGHINVVRVLLDKGASINAQGKGYGTALCAASSAGKLMIVRLLLREGANVNAPGGEYYDNALCAAAYHGHINVVRVLLENGAVAGPPTWPYWYALDDAIQKGNKDIAELLLEEGALKKLTHDRAESSPSLKRSISCSDVLWSGEELAEDSRDAITGAWGVRRHSFDILDDAAYSQHSGWEGPFSTSDEMLSL</sequence>
<feature type="repeat" description="ANK" evidence="3">
    <location>
        <begin position="921"/>
        <end position="950"/>
    </location>
</feature>
<dbReference type="EMBL" id="JAHFXS010000433">
    <property type="protein sequence ID" value="KAG9985012.1"/>
    <property type="molecule type" value="Genomic_DNA"/>
</dbReference>
<feature type="repeat" description="ANK" evidence="3">
    <location>
        <begin position="1059"/>
        <end position="1091"/>
    </location>
</feature>
<evidence type="ECO:0000256" key="3">
    <source>
        <dbReference type="PROSITE-ProRule" id="PRU00023"/>
    </source>
</evidence>
<dbReference type="GO" id="GO:0009116">
    <property type="term" value="P:nucleoside metabolic process"/>
    <property type="evidence" value="ECO:0007669"/>
    <property type="project" value="InterPro"/>
</dbReference>
<dbReference type="Pfam" id="PF00023">
    <property type="entry name" value="Ank"/>
    <property type="match status" value="1"/>
</dbReference>
<evidence type="ECO:0000256" key="2">
    <source>
        <dbReference type="ARBA" id="ARBA00023043"/>
    </source>
</evidence>
<name>A0A9P8FZC6_AURME</name>
<dbReference type="GO" id="GO:0003824">
    <property type="term" value="F:catalytic activity"/>
    <property type="evidence" value="ECO:0007669"/>
    <property type="project" value="InterPro"/>
</dbReference>
<feature type="repeat" description="ANK" evidence="3">
    <location>
        <begin position="1374"/>
        <end position="1406"/>
    </location>
</feature>
<dbReference type="PROSITE" id="PS50088">
    <property type="entry name" value="ANK_REPEAT"/>
    <property type="match status" value="15"/>
</dbReference>
<dbReference type="Pfam" id="PF24883">
    <property type="entry name" value="NPHP3_N"/>
    <property type="match status" value="1"/>
</dbReference>
<dbReference type="InterPro" id="IPR056884">
    <property type="entry name" value="NPHP3-like_N"/>
</dbReference>
<dbReference type="SMART" id="SM00248">
    <property type="entry name" value="ANK"/>
    <property type="match status" value="20"/>
</dbReference>
<dbReference type="InterPro" id="IPR035994">
    <property type="entry name" value="Nucleoside_phosphorylase_sf"/>
</dbReference>
<dbReference type="Gene3D" id="3.40.50.300">
    <property type="entry name" value="P-loop containing nucleotide triphosphate hydrolases"/>
    <property type="match status" value="1"/>
</dbReference>
<proteinExistence type="predicted"/>
<feature type="repeat" description="ANK" evidence="3">
    <location>
        <begin position="1341"/>
        <end position="1373"/>
    </location>
</feature>
<comment type="caution">
    <text evidence="5">The sequence shown here is derived from an EMBL/GenBank/DDBJ whole genome shotgun (WGS) entry which is preliminary data.</text>
</comment>
<feature type="repeat" description="ANK" evidence="3">
    <location>
        <begin position="1092"/>
        <end position="1124"/>
    </location>
</feature>
<organism evidence="5 6">
    <name type="scientific">Aureobasidium melanogenum</name>
    <name type="common">Aureobasidium pullulans var. melanogenum</name>
    <dbReference type="NCBI Taxonomy" id="46634"/>
    <lineage>
        <taxon>Eukaryota</taxon>
        <taxon>Fungi</taxon>
        <taxon>Dikarya</taxon>
        <taxon>Ascomycota</taxon>
        <taxon>Pezizomycotina</taxon>
        <taxon>Dothideomycetes</taxon>
        <taxon>Dothideomycetidae</taxon>
        <taxon>Dothideales</taxon>
        <taxon>Saccotheciaceae</taxon>
        <taxon>Aureobasidium</taxon>
    </lineage>
</organism>
<feature type="non-terminal residue" evidence="5">
    <location>
        <position position="1679"/>
    </location>
</feature>
<keyword evidence="2 3" id="KW-0040">ANK repeat</keyword>
<dbReference type="PRINTS" id="PR01415">
    <property type="entry name" value="ANKYRIN"/>
</dbReference>
<feature type="repeat" description="ANK" evidence="3">
    <location>
        <begin position="1513"/>
        <end position="1542"/>
    </location>
</feature>
<dbReference type="SUPFAM" id="SSF48403">
    <property type="entry name" value="Ankyrin repeat"/>
    <property type="match status" value="3"/>
</dbReference>
<dbReference type="InterPro" id="IPR002110">
    <property type="entry name" value="Ankyrin_rpt"/>
</dbReference>
<feature type="repeat" description="ANK" evidence="3">
    <location>
        <begin position="1481"/>
        <end position="1509"/>
    </location>
</feature>
<evidence type="ECO:0000259" key="4">
    <source>
        <dbReference type="Pfam" id="PF24883"/>
    </source>
</evidence>
<dbReference type="Pfam" id="PF12796">
    <property type="entry name" value="Ank_2"/>
    <property type="match status" value="8"/>
</dbReference>
<keyword evidence="1" id="KW-0677">Repeat</keyword>
<feature type="repeat" description="ANK" evidence="3">
    <location>
        <begin position="1293"/>
        <end position="1325"/>
    </location>
</feature>
<feature type="repeat" description="ANK" evidence="3">
    <location>
        <begin position="1163"/>
        <end position="1195"/>
    </location>
</feature>